<feature type="transmembrane region" description="Helical" evidence="1">
    <location>
        <begin position="77"/>
        <end position="98"/>
    </location>
</feature>
<protein>
    <submittedName>
        <fullName evidence="2">Uncharacterized protein</fullName>
    </submittedName>
</protein>
<keyword evidence="1" id="KW-1133">Transmembrane helix</keyword>
<evidence type="ECO:0000256" key="1">
    <source>
        <dbReference type="SAM" id="Phobius"/>
    </source>
</evidence>
<dbReference type="Proteomes" id="UP000295717">
    <property type="component" value="Unassembled WGS sequence"/>
</dbReference>
<gene>
    <name evidence="2" type="ORF">EDC35_102296</name>
</gene>
<evidence type="ECO:0000313" key="2">
    <source>
        <dbReference type="EMBL" id="TCT22965.1"/>
    </source>
</evidence>
<evidence type="ECO:0000313" key="3">
    <source>
        <dbReference type="Proteomes" id="UP000295717"/>
    </source>
</evidence>
<keyword evidence="1" id="KW-0812">Transmembrane</keyword>
<keyword evidence="1" id="KW-0472">Membrane</keyword>
<dbReference type="RefSeq" id="WP_132976086.1">
    <property type="nucleotide sequence ID" value="NZ_SMAO01000002.1"/>
</dbReference>
<keyword evidence="3" id="KW-1185">Reference proteome</keyword>
<organism evidence="2 3">
    <name type="scientific">Thiobaca trueperi</name>
    <dbReference type="NCBI Taxonomy" id="127458"/>
    <lineage>
        <taxon>Bacteria</taxon>
        <taxon>Pseudomonadati</taxon>
        <taxon>Pseudomonadota</taxon>
        <taxon>Gammaproteobacteria</taxon>
        <taxon>Chromatiales</taxon>
        <taxon>Chromatiaceae</taxon>
        <taxon>Thiobaca</taxon>
    </lineage>
</organism>
<accession>A0A4R3N264</accession>
<dbReference type="EMBL" id="SMAO01000002">
    <property type="protein sequence ID" value="TCT22965.1"/>
    <property type="molecule type" value="Genomic_DNA"/>
</dbReference>
<sequence length="99" mass="10251">MAGDNRGDLKLLAVALLVVALLLGALIVFFLPAAAPAVAALNEGMGLKAAVPWGFGLTVGLFVLLATVAGDGLLGELQFMLGSFFSFFLVLTLLIAWVF</sequence>
<proteinExistence type="predicted"/>
<comment type="caution">
    <text evidence="2">The sequence shown here is derived from an EMBL/GenBank/DDBJ whole genome shotgun (WGS) entry which is preliminary data.</text>
</comment>
<feature type="transmembrane region" description="Helical" evidence="1">
    <location>
        <begin position="49"/>
        <end position="70"/>
    </location>
</feature>
<name>A0A4R3N264_9GAMM</name>
<dbReference type="AlphaFoldDB" id="A0A4R3N264"/>
<reference evidence="2 3" key="1">
    <citation type="submission" date="2019-03" db="EMBL/GenBank/DDBJ databases">
        <title>Genomic Encyclopedia of Type Strains, Phase IV (KMG-IV): sequencing the most valuable type-strain genomes for metagenomic binning, comparative biology and taxonomic classification.</title>
        <authorList>
            <person name="Goeker M."/>
        </authorList>
    </citation>
    <scope>NUCLEOTIDE SEQUENCE [LARGE SCALE GENOMIC DNA]</scope>
    <source>
        <strain evidence="2 3">DSM 13587</strain>
    </source>
</reference>